<dbReference type="PANTHER" id="PTHR30012:SF0">
    <property type="entry name" value="TYPE II SECRETION SYSTEM PROTEIN F-RELATED"/>
    <property type="match status" value="1"/>
</dbReference>
<proteinExistence type="inferred from homology"/>
<feature type="domain" description="Type II secretion system protein GspF" evidence="9">
    <location>
        <begin position="72"/>
        <end position="195"/>
    </location>
</feature>
<dbReference type="InterPro" id="IPR042094">
    <property type="entry name" value="T2SS_GspF_sf"/>
</dbReference>
<evidence type="ECO:0000259" key="9">
    <source>
        <dbReference type="Pfam" id="PF00482"/>
    </source>
</evidence>
<keyword evidence="4" id="KW-0997">Cell inner membrane</keyword>
<dbReference type="PANTHER" id="PTHR30012">
    <property type="entry name" value="GENERAL SECRETION PATHWAY PROTEIN"/>
    <property type="match status" value="1"/>
</dbReference>
<evidence type="ECO:0000256" key="2">
    <source>
        <dbReference type="ARBA" id="ARBA00005745"/>
    </source>
</evidence>
<dbReference type="Proteomes" id="UP000178089">
    <property type="component" value="Unassembled WGS sequence"/>
</dbReference>
<comment type="subcellular location">
    <subcellularLocation>
        <location evidence="1">Cell inner membrane</location>
        <topology evidence="1">Multi-pass membrane protein</topology>
    </subcellularLocation>
</comment>
<dbReference type="FunFam" id="1.20.81.30:FF:000001">
    <property type="entry name" value="Type II secretion system protein F"/>
    <property type="match status" value="1"/>
</dbReference>
<dbReference type="InterPro" id="IPR003004">
    <property type="entry name" value="GspF/PilC"/>
</dbReference>
<dbReference type="PRINTS" id="PR00812">
    <property type="entry name" value="BCTERIALGSPF"/>
</dbReference>
<evidence type="ECO:0000256" key="5">
    <source>
        <dbReference type="ARBA" id="ARBA00022692"/>
    </source>
</evidence>
<feature type="domain" description="Type II secretion system protein GspF" evidence="9">
    <location>
        <begin position="276"/>
        <end position="398"/>
    </location>
</feature>
<evidence type="ECO:0000313" key="10">
    <source>
        <dbReference type="EMBL" id="OHA29791.1"/>
    </source>
</evidence>
<sequence>MSHFTFRAKKTTGEIYSSEKDVADRYELYNLVRESGDEIVEIHETASSKSFRMNISFGGLFKRVKTIDKINFARNLGSMLEAGLALSRALSVLERQSHSKEFKKIIADLIENISKGATLSDSMVKHPKVFSQLFVSMVHAGEQSGTLAESFKVVANQMDKSYTLERKVRGALIYPAVIVCAMLIIGILMLIFVIPTLTKTFVELNVTLPLSTRLVLGVSDLFQNYGLLILVAVIVAFFGVTWWARRDQGKKVLHALILKIPIIGPLVQEVNTARTARTLSSLLGSGVDVVESVNITAGVVQNVYFRAVLEKAREAIKKGELMSEVFSEADKLYPVFIAEMISVGEETGKTGEMLIGVAHYYEEDIEQKTKDMSTVIEPFLMIMIAAAVGFFAVAMITPMYSLVDAI</sequence>
<comment type="caution">
    <text evidence="10">The sequence shown here is derived from an EMBL/GenBank/DDBJ whole genome shotgun (WGS) entry which is preliminary data.</text>
</comment>
<dbReference type="STRING" id="1802315.A3F51_03665"/>
<evidence type="ECO:0000256" key="6">
    <source>
        <dbReference type="ARBA" id="ARBA00022989"/>
    </source>
</evidence>
<feature type="transmembrane region" description="Helical" evidence="8">
    <location>
        <begin position="225"/>
        <end position="244"/>
    </location>
</feature>
<comment type="similarity">
    <text evidence="2">Belongs to the GSP F family.</text>
</comment>
<name>A0A1G2N3F9_9BACT</name>
<keyword evidence="6 8" id="KW-1133">Transmembrane helix</keyword>
<gene>
    <name evidence="10" type="ORF">A3F51_03665</name>
</gene>
<evidence type="ECO:0000256" key="1">
    <source>
        <dbReference type="ARBA" id="ARBA00004429"/>
    </source>
</evidence>
<evidence type="ECO:0000256" key="4">
    <source>
        <dbReference type="ARBA" id="ARBA00022519"/>
    </source>
</evidence>
<reference evidence="10 11" key="1">
    <citation type="journal article" date="2016" name="Nat. Commun.">
        <title>Thousands of microbial genomes shed light on interconnected biogeochemical processes in an aquifer system.</title>
        <authorList>
            <person name="Anantharaman K."/>
            <person name="Brown C.T."/>
            <person name="Hug L.A."/>
            <person name="Sharon I."/>
            <person name="Castelle C.J."/>
            <person name="Probst A.J."/>
            <person name="Thomas B.C."/>
            <person name="Singh A."/>
            <person name="Wilkins M.J."/>
            <person name="Karaoz U."/>
            <person name="Brodie E.L."/>
            <person name="Williams K.H."/>
            <person name="Hubbard S.S."/>
            <person name="Banfield J.F."/>
        </authorList>
    </citation>
    <scope>NUCLEOTIDE SEQUENCE [LARGE SCALE GENOMIC DNA]</scope>
</reference>
<keyword evidence="3" id="KW-1003">Cell membrane</keyword>
<feature type="transmembrane region" description="Helical" evidence="8">
    <location>
        <begin position="171"/>
        <end position="194"/>
    </location>
</feature>
<dbReference type="Pfam" id="PF00482">
    <property type="entry name" value="T2SSF"/>
    <property type="match status" value="2"/>
</dbReference>
<organism evidence="10 11">
    <name type="scientific">Candidatus Taylorbacteria bacterium RIFCSPHIGHO2_12_FULL_45_16</name>
    <dbReference type="NCBI Taxonomy" id="1802315"/>
    <lineage>
        <taxon>Bacteria</taxon>
        <taxon>Candidatus Tayloriibacteriota</taxon>
    </lineage>
</organism>
<evidence type="ECO:0000313" key="11">
    <source>
        <dbReference type="Proteomes" id="UP000178089"/>
    </source>
</evidence>
<dbReference type="EMBL" id="MHRT01000001">
    <property type="protein sequence ID" value="OHA29791.1"/>
    <property type="molecule type" value="Genomic_DNA"/>
</dbReference>
<accession>A0A1G2N3F9</accession>
<dbReference type="GO" id="GO:0005886">
    <property type="term" value="C:plasma membrane"/>
    <property type="evidence" value="ECO:0007669"/>
    <property type="project" value="UniProtKB-SubCell"/>
</dbReference>
<evidence type="ECO:0000256" key="7">
    <source>
        <dbReference type="ARBA" id="ARBA00023136"/>
    </source>
</evidence>
<keyword evidence="5 8" id="KW-0812">Transmembrane</keyword>
<dbReference type="InterPro" id="IPR018076">
    <property type="entry name" value="T2SS_GspF_dom"/>
</dbReference>
<evidence type="ECO:0000256" key="8">
    <source>
        <dbReference type="SAM" id="Phobius"/>
    </source>
</evidence>
<keyword evidence="7 8" id="KW-0472">Membrane</keyword>
<protein>
    <recommendedName>
        <fullName evidence="9">Type II secretion system protein GspF domain-containing protein</fullName>
    </recommendedName>
</protein>
<dbReference type="Gene3D" id="1.20.81.30">
    <property type="entry name" value="Type II secretion system (T2SS), domain F"/>
    <property type="match status" value="2"/>
</dbReference>
<evidence type="ECO:0000256" key="3">
    <source>
        <dbReference type="ARBA" id="ARBA00022475"/>
    </source>
</evidence>
<dbReference type="AlphaFoldDB" id="A0A1G2N3F9"/>
<feature type="transmembrane region" description="Helical" evidence="8">
    <location>
        <begin position="379"/>
        <end position="403"/>
    </location>
</feature>